<evidence type="ECO:0000313" key="2">
    <source>
        <dbReference type="Proteomes" id="UP001293254"/>
    </source>
</evidence>
<accession>A0AAE1XWM8</accession>
<dbReference type="Proteomes" id="UP001293254">
    <property type="component" value="Unassembled WGS sequence"/>
</dbReference>
<keyword evidence="2" id="KW-1185">Reference proteome</keyword>
<sequence>MSLTGGIRYVMEGNQALMSMKFGALSLMIQNPFGCNRSSRVGLKIRASGQWLSATTRGARGRSYAFDFSSKWNVEWEQGAHSTFGTNPGTRSGYTRMSARRALYSQSS</sequence>
<proteinExistence type="predicted"/>
<gene>
    <name evidence="1" type="ORF">Salat_2346300</name>
</gene>
<reference evidence="1" key="2">
    <citation type="journal article" date="2024" name="Plant">
        <title>Genomic evolution and insights into agronomic trait innovations of Sesamum species.</title>
        <authorList>
            <person name="Miao H."/>
            <person name="Wang L."/>
            <person name="Qu L."/>
            <person name="Liu H."/>
            <person name="Sun Y."/>
            <person name="Le M."/>
            <person name="Wang Q."/>
            <person name="Wei S."/>
            <person name="Zheng Y."/>
            <person name="Lin W."/>
            <person name="Duan Y."/>
            <person name="Cao H."/>
            <person name="Xiong S."/>
            <person name="Wang X."/>
            <person name="Wei L."/>
            <person name="Li C."/>
            <person name="Ma Q."/>
            <person name="Ju M."/>
            <person name="Zhao R."/>
            <person name="Li G."/>
            <person name="Mu C."/>
            <person name="Tian Q."/>
            <person name="Mei H."/>
            <person name="Zhang T."/>
            <person name="Gao T."/>
            <person name="Zhang H."/>
        </authorList>
    </citation>
    <scope>NUCLEOTIDE SEQUENCE</scope>
    <source>
        <tissue evidence="1">Leaf</tissue>
    </source>
</reference>
<organism evidence="1 2">
    <name type="scientific">Sesamum alatum</name>
    <dbReference type="NCBI Taxonomy" id="300844"/>
    <lineage>
        <taxon>Eukaryota</taxon>
        <taxon>Viridiplantae</taxon>
        <taxon>Streptophyta</taxon>
        <taxon>Embryophyta</taxon>
        <taxon>Tracheophyta</taxon>
        <taxon>Spermatophyta</taxon>
        <taxon>Magnoliopsida</taxon>
        <taxon>eudicotyledons</taxon>
        <taxon>Gunneridae</taxon>
        <taxon>Pentapetalae</taxon>
        <taxon>asterids</taxon>
        <taxon>lamiids</taxon>
        <taxon>Lamiales</taxon>
        <taxon>Pedaliaceae</taxon>
        <taxon>Sesamum</taxon>
    </lineage>
</organism>
<reference evidence="1" key="1">
    <citation type="submission" date="2020-06" db="EMBL/GenBank/DDBJ databases">
        <authorList>
            <person name="Li T."/>
            <person name="Hu X."/>
            <person name="Zhang T."/>
            <person name="Song X."/>
            <person name="Zhang H."/>
            <person name="Dai N."/>
            <person name="Sheng W."/>
            <person name="Hou X."/>
            <person name="Wei L."/>
        </authorList>
    </citation>
    <scope>NUCLEOTIDE SEQUENCE</scope>
    <source>
        <strain evidence="1">3651</strain>
        <tissue evidence="1">Leaf</tissue>
    </source>
</reference>
<comment type="caution">
    <text evidence="1">The sequence shown here is derived from an EMBL/GenBank/DDBJ whole genome shotgun (WGS) entry which is preliminary data.</text>
</comment>
<protein>
    <submittedName>
        <fullName evidence="1">Uncharacterized protein</fullName>
    </submittedName>
</protein>
<name>A0AAE1XWM8_9LAMI</name>
<dbReference type="AlphaFoldDB" id="A0AAE1XWM8"/>
<dbReference type="EMBL" id="JACGWO010000009">
    <property type="protein sequence ID" value="KAK4419334.1"/>
    <property type="molecule type" value="Genomic_DNA"/>
</dbReference>
<evidence type="ECO:0000313" key="1">
    <source>
        <dbReference type="EMBL" id="KAK4419334.1"/>
    </source>
</evidence>